<dbReference type="PROSITE" id="PS50985">
    <property type="entry name" value="GRAS"/>
    <property type="match status" value="1"/>
</dbReference>
<protein>
    <submittedName>
        <fullName evidence="5">Uncharacterized protein</fullName>
    </submittedName>
</protein>
<reference evidence="5" key="1">
    <citation type="journal article" date="2017" name="Nature">
        <title>The genome of Chenopodium quinoa.</title>
        <authorList>
            <person name="Jarvis D.E."/>
            <person name="Ho Y.S."/>
            <person name="Lightfoot D.J."/>
            <person name="Schmoeckel S.M."/>
            <person name="Li B."/>
            <person name="Borm T.J.A."/>
            <person name="Ohyanagi H."/>
            <person name="Mineta K."/>
            <person name="Michell C.T."/>
            <person name="Saber N."/>
            <person name="Kharbatia N.M."/>
            <person name="Rupper R.R."/>
            <person name="Sharp A.R."/>
            <person name="Dally N."/>
            <person name="Boughton B.A."/>
            <person name="Woo Y.H."/>
            <person name="Gao G."/>
            <person name="Schijlen E.G.W.M."/>
            <person name="Guo X."/>
            <person name="Momin A.A."/>
            <person name="Negrao S."/>
            <person name="Al-Babili S."/>
            <person name="Gehring C."/>
            <person name="Roessner U."/>
            <person name="Jung C."/>
            <person name="Murphy K."/>
            <person name="Arold S.T."/>
            <person name="Gojobori T."/>
            <person name="van der Linden C.G."/>
            <person name="van Loo E.N."/>
            <person name="Jellen E.N."/>
            <person name="Maughan P.J."/>
            <person name="Tester M."/>
        </authorList>
    </citation>
    <scope>NUCLEOTIDE SEQUENCE [LARGE SCALE GENOMIC DNA]</scope>
    <source>
        <strain evidence="5">cv. PI 614886</strain>
    </source>
</reference>
<evidence type="ECO:0000256" key="4">
    <source>
        <dbReference type="SAM" id="MobiDB-lite"/>
    </source>
</evidence>
<dbReference type="Gramene" id="AUR62039362-RA">
    <property type="protein sequence ID" value="AUR62039362-RA:cds"/>
    <property type="gene ID" value="AUR62039362"/>
</dbReference>
<dbReference type="OrthoDB" id="47276at2759"/>
<feature type="region of interest" description="Leucine repeat I (LRI)" evidence="3">
    <location>
        <begin position="395"/>
        <end position="455"/>
    </location>
</feature>
<evidence type="ECO:0000313" key="6">
    <source>
        <dbReference type="Proteomes" id="UP000596660"/>
    </source>
</evidence>
<keyword evidence="1" id="KW-0805">Transcription regulation</keyword>
<evidence type="ECO:0000256" key="1">
    <source>
        <dbReference type="ARBA" id="ARBA00023015"/>
    </source>
</evidence>
<dbReference type="RefSeq" id="XP_021749537.1">
    <property type="nucleotide sequence ID" value="XM_021893845.1"/>
</dbReference>
<dbReference type="InterPro" id="IPR005202">
    <property type="entry name" value="TF_GRAS"/>
</dbReference>
<sequence>MDPQLEELYGTLHRIKFNDQKVPILASNNHFDTAKLQDPNLNLSFANPPLIHQNPNFNVGVPSVSPETDSSLHEDYDLSDVVLKYITQVLMEEDEEEKTRSHHEPSALEATEKTLYEVIGEQYPSPQNLYNLPKAKHDSWNVNGAGSLITDSYSGASSSSGLVHPSWPVNPYEYNPVPIVDFSKPSSNLSLQTSYSSSNSSGRQYDVHFNFDSPYSTASNPFGLVDATAESPVSALNVSEIFNDSQSMLQFQKGLKEASKFLPNVLLSKDLMNNGSSQKLVGAASHDAVIKLENMHKNEIPAELLIGTKHRNRDEFQLEERRGNKQSAVSHASDEAVMRSEMFDKVLLCSGGKNDAALREVLQSGLNKNAQNSQPKGSSGGRGRGRRQGSRREVIDLRSLLSLCAQAVGSNDQRNANDLLKQIRQYSSPTGDGNQRMAHYFADGLEARLAGVGTPIYSCLLTGPASAVDILRAYHMFLAVCPFKKIGNFFSNRTITAVAEKATRLHIIDIGIVYGFQWPCLFQRLSSRPGGPPRIRITGVDLPQPGFRPAKRVEETGRRLKNYAESFNIPFEFNAVAKKWETLTVEDLKIDSDEVLVVNCMFRLKYVPEETAMVECPRDMVLNLIKQIKPAIFIHGVVNGAFNSPFFITRFREALFHFSTLFDMLETNLPRDIQERILIEREIFGRQAMNVIACEGLERIERPETYKQWQVRNERAGFRQLPLNPEILNMAKKRVKSVYHKDYSIDEDGHWLLQGWKGRIVYALSIWKPVYEDLLGPKKG</sequence>
<dbReference type="GeneID" id="110715280"/>
<dbReference type="OMA" id="NCWRCSS"/>
<comment type="caution">
    <text evidence="3">Lacks conserved residue(s) required for the propagation of feature annotation.</text>
</comment>
<dbReference type="RefSeq" id="XP_021749536.1">
    <property type="nucleotide sequence ID" value="XM_021893844.1"/>
</dbReference>
<feature type="compositionally biased region" description="Polar residues" evidence="4">
    <location>
        <begin position="364"/>
        <end position="376"/>
    </location>
</feature>
<dbReference type="PANTHER" id="PTHR31636">
    <property type="entry name" value="OSJNBA0084A10.13 PROTEIN-RELATED"/>
    <property type="match status" value="1"/>
</dbReference>
<keyword evidence="2" id="KW-0804">Transcription</keyword>
<dbReference type="KEGG" id="cqi:110715280"/>
<keyword evidence="6" id="KW-1185">Reference proteome</keyword>
<feature type="region of interest" description="Leucine repeat II (LRII)" evidence="3">
    <location>
        <begin position="555"/>
        <end position="587"/>
    </location>
</feature>
<feature type="short sequence motif" description="VHIID" evidence="3">
    <location>
        <begin position="505"/>
        <end position="509"/>
    </location>
</feature>
<reference evidence="5" key="2">
    <citation type="submission" date="2021-03" db="UniProtKB">
        <authorList>
            <consortium name="EnsemblPlants"/>
        </authorList>
    </citation>
    <scope>IDENTIFICATION</scope>
</reference>
<feature type="region of interest" description="VHIID" evidence="3">
    <location>
        <begin position="474"/>
        <end position="539"/>
    </location>
</feature>
<proteinExistence type="inferred from homology"/>
<organism evidence="5 6">
    <name type="scientific">Chenopodium quinoa</name>
    <name type="common">Quinoa</name>
    <dbReference type="NCBI Taxonomy" id="63459"/>
    <lineage>
        <taxon>Eukaryota</taxon>
        <taxon>Viridiplantae</taxon>
        <taxon>Streptophyta</taxon>
        <taxon>Embryophyta</taxon>
        <taxon>Tracheophyta</taxon>
        <taxon>Spermatophyta</taxon>
        <taxon>Magnoliopsida</taxon>
        <taxon>eudicotyledons</taxon>
        <taxon>Gunneridae</taxon>
        <taxon>Pentapetalae</taxon>
        <taxon>Caryophyllales</taxon>
        <taxon>Chenopodiaceae</taxon>
        <taxon>Chenopodioideae</taxon>
        <taxon>Atripliceae</taxon>
        <taxon>Chenopodium</taxon>
    </lineage>
</organism>
<dbReference type="EnsemblPlants" id="AUR62039362-RA">
    <property type="protein sequence ID" value="AUR62039362-RA:cds"/>
    <property type="gene ID" value="AUR62039362"/>
</dbReference>
<gene>
    <name evidence="5" type="primary">LOC110715280</name>
</gene>
<accession>A0A803N2K9</accession>
<evidence type="ECO:0000256" key="3">
    <source>
        <dbReference type="PROSITE-ProRule" id="PRU01191"/>
    </source>
</evidence>
<feature type="region of interest" description="SAW" evidence="3">
    <location>
        <begin position="693"/>
        <end position="768"/>
    </location>
</feature>
<dbReference type="Pfam" id="PF03514">
    <property type="entry name" value="GRAS"/>
    <property type="match status" value="1"/>
</dbReference>
<evidence type="ECO:0000313" key="5">
    <source>
        <dbReference type="EnsemblPlants" id="AUR62039362-RA:cds"/>
    </source>
</evidence>
<dbReference type="Proteomes" id="UP000596660">
    <property type="component" value="Unplaced"/>
</dbReference>
<dbReference type="AlphaFoldDB" id="A0A803N2K9"/>
<feature type="region of interest" description="Disordered" evidence="4">
    <location>
        <begin position="364"/>
        <end position="390"/>
    </location>
</feature>
<name>A0A803N2K9_CHEQI</name>
<comment type="similarity">
    <text evidence="3">Belongs to the GRAS family.</text>
</comment>
<evidence type="ECO:0000256" key="2">
    <source>
        <dbReference type="ARBA" id="ARBA00023163"/>
    </source>
</evidence>
<dbReference type="SMR" id="A0A803N2K9"/>